<dbReference type="NCBIfam" id="NF005884">
    <property type="entry name" value="PRK07846.1"/>
    <property type="match status" value="1"/>
</dbReference>
<evidence type="ECO:0000256" key="7">
    <source>
        <dbReference type="ARBA" id="ARBA00023284"/>
    </source>
</evidence>
<feature type="compositionally biased region" description="Gly residues" evidence="12">
    <location>
        <begin position="7"/>
        <end position="20"/>
    </location>
</feature>
<organism evidence="15">
    <name type="scientific">Propionibacterium freudenreichii subsp. freudenreichii</name>
    <dbReference type="NCBI Taxonomy" id="66712"/>
    <lineage>
        <taxon>Bacteria</taxon>
        <taxon>Bacillati</taxon>
        <taxon>Actinomycetota</taxon>
        <taxon>Actinomycetes</taxon>
        <taxon>Propionibacteriales</taxon>
        <taxon>Propionibacteriaceae</taxon>
        <taxon>Propionibacterium</taxon>
    </lineage>
</organism>
<keyword evidence="3 9" id="KW-0274">FAD</keyword>
<dbReference type="PRINTS" id="PR00368">
    <property type="entry name" value="FADPNR"/>
</dbReference>
<feature type="active site" description="Proton acceptor" evidence="8">
    <location>
        <position position="471"/>
    </location>
</feature>
<dbReference type="PANTHER" id="PTHR43014">
    <property type="entry name" value="MERCURIC REDUCTASE"/>
    <property type="match status" value="1"/>
</dbReference>
<evidence type="ECO:0000256" key="11">
    <source>
        <dbReference type="RuleBase" id="RU003691"/>
    </source>
</evidence>
<dbReference type="InterPro" id="IPR016156">
    <property type="entry name" value="FAD/NAD-linked_Rdtase_dimer_sf"/>
</dbReference>
<evidence type="ECO:0000259" key="14">
    <source>
        <dbReference type="Pfam" id="PF07992"/>
    </source>
</evidence>
<keyword evidence="2 11" id="KW-0285">Flavoprotein</keyword>
<keyword evidence="6" id="KW-1015">Disulfide bond</keyword>
<dbReference type="InterPro" id="IPR004099">
    <property type="entry name" value="Pyr_nucl-diS_OxRdtase_dimer"/>
</dbReference>
<evidence type="ECO:0000256" key="12">
    <source>
        <dbReference type="SAM" id="MobiDB-lite"/>
    </source>
</evidence>
<feature type="region of interest" description="Disordered" evidence="12">
    <location>
        <begin position="1"/>
        <end position="20"/>
    </location>
</feature>
<proteinExistence type="inferred from homology"/>
<dbReference type="InterPro" id="IPR036188">
    <property type="entry name" value="FAD/NAD-bd_sf"/>
</dbReference>
<feature type="domain" description="FAD/NAD(P)-binding" evidence="14">
    <location>
        <begin position="26"/>
        <end position="350"/>
    </location>
</feature>
<gene>
    <name evidence="15" type="ORF">PFCIRM138_08055</name>
</gene>
<evidence type="ECO:0000256" key="2">
    <source>
        <dbReference type="ARBA" id="ARBA00022630"/>
    </source>
</evidence>
<dbReference type="InterPro" id="IPR012999">
    <property type="entry name" value="Pyr_OxRdtase_I_AS"/>
</dbReference>
<dbReference type="PROSITE" id="PS00076">
    <property type="entry name" value="PYRIDINE_REDOX_1"/>
    <property type="match status" value="1"/>
</dbReference>
<dbReference type="GO" id="GO:0016668">
    <property type="term" value="F:oxidoreductase activity, acting on a sulfur group of donors, NAD(P) as acceptor"/>
    <property type="evidence" value="ECO:0007669"/>
    <property type="project" value="InterPro"/>
</dbReference>
<keyword evidence="9" id="KW-0547">Nucleotide-binding</keyword>
<dbReference type="AlphaFoldDB" id="A0A0B7NRP3"/>
<comment type="cofactor">
    <cofactor evidence="9">
        <name>FAD</name>
        <dbReference type="ChEBI" id="CHEBI:57692"/>
    </cofactor>
    <text evidence="9">Binds 1 FAD per subunit.</text>
</comment>
<dbReference type="Pfam" id="PF07992">
    <property type="entry name" value="Pyr_redox_2"/>
    <property type="match status" value="1"/>
</dbReference>
<evidence type="ECO:0000256" key="10">
    <source>
        <dbReference type="PIRSR" id="PIRSR000350-4"/>
    </source>
</evidence>
<dbReference type="PIRSF" id="PIRSF000350">
    <property type="entry name" value="Mercury_reductase_MerA"/>
    <property type="match status" value="1"/>
</dbReference>
<dbReference type="InterPro" id="IPR023753">
    <property type="entry name" value="FAD/NAD-binding_dom"/>
</dbReference>
<feature type="binding site" evidence="9">
    <location>
        <position position="336"/>
    </location>
    <ligand>
        <name>FAD</name>
        <dbReference type="ChEBI" id="CHEBI:57692"/>
    </ligand>
</feature>
<dbReference type="PRINTS" id="PR00411">
    <property type="entry name" value="PNDRDTASEI"/>
</dbReference>
<sequence length="506" mass="53675">MATESSGGTGLSGAGRHSGGGASDHFDLCIIGSGSGNTIVNHEFNDWSVAIVDQGVGEGEWFGGTCLNVGCIPTKMMVVPADFAASPDRAARLGVELSRGAVDFAGIQQRVFGRTNAISTDGLAYRESNENVTVFREAAAFIDAKHLQVGDRVITADQFVLAAGSRPRTLDVPGLNDPDLAGLIHTNDTLLRIKTLPKHLMIVGGGVEALEFGHIFSAFGSKVTLVHHGARLLRKLDRDLGEAATKLAAERFSVRLNQSLSNVEASETGGLIVSTSDSDGIDYDYAVDALMVAVGREPNGDLLEVGRAGVTLDDQGFVVVDDQQRTSQPGIWALGDVTSHHLLKHVANAEARTVQHNLVHPDAMIATRRDAVPQAIFSDPPMYSVGPTTDELDAAGTHYVSIIQPYSTVAYGWAMVDDDSFVKLVGDPATGKLLAAHVVGPEAPELGQLCTTAISFGISAIEMARGQYWAHPELAEVVENALISLDRAMRHDGDDDSEHRRPTGEG</sequence>
<evidence type="ECO:0000256" key="8">
    <source>
        <dbReference type="PIRSR" id="PIRSR000350-2"/>
    </source>
</evidence>
<keyword evidence="4" id="KW-0521">NADP</keyword>
<feature type="binding site" evidence="9">
    <location>
        <position position="295"/>
    </location>
    <ligand>
        <name>NAD(+)</name>
        <dbReference type="ChEBI" id="CHEBI:57540"/>
    </ligand>
</feature>
<evidence type="ECO:0000256" key="4">
    <source>
        <dbReference type="ARBA" id="ARBA00022857"/>
    </source>
</evidence>
<feature type="disulfide bond" description="Redox-active" evidence="10">
    <location>
        <begin position="66"/>
        <end position="71"/>
    </location>
</feature>
<dbReference type="PANTHER" id="PTHR43014:SF5">
    <property type="entry name" value="GLUTATHIONE REDUCTASE (NADPH)"/>
    <property type="match status" value="1"/>
</dbReference>
<dbReference type="Pfam" id="PF02852">
    <property type="entry name" value="Pyr_redox_dim"/>
    <property type="match status" value="1"/>
</dbReference>
<keyword evidence="9" id="KW-0520">NAD</keyword>
<keyword evidence="7 11" id="KW-0676">Redox-active center</keyword>
<evidence type="ECO:0000256" key="5">
    <source>
        <dbReference type="ARBA" id="ARBA00023002"/>
    </source>
</evidence>
<dbReference type="InterPro" id="IPR001100">
    <property type="entry name" value="Pyr_nuc-diS_OxRdtase"/>
</dbReference>
<reference evidence="15" key="1">
    <citation type="submission" date="2014-08" db="EMBL/GenBank/DDBJ databases">
        <authorList>
            <person name="Falentin Helene"/>
        </authorList>
    </citation>
    <scope>NUCLEOTIDE SEQUENCE</scope>
</reference>
<evidence type="ECO:0000256" key="3">
    <source>
        <dbReference type="ARBA" id="ARBA00022827"/>
    </source>
</evidence>
<dbReference type="GO" id="GO:0000166">
    <property type="term" value="F:nucleotide binding"/>
    <property type="evidence" value="ECO:0007669"/>
    <property type="project" value="UniProtKB-KW"/>
</dbReference>
<protein>
    <submittedName>
        <fullName evidence="15">Pyridine nucleotide-disulphide oxidoreductase</fullName>
    </submittedName>
</protein>
<dbReference type="SUPFAM" id="SSF51905">
    <property type="entry name" value="FAD/NAD(P)-binding domain"/>
    <property type="match status" value="1"/>
</dbReference>
<evidence type="ECO:0000259" key="13">
    <source>
        <dbReference type="Pfam" id="PF02852"/>
    </source>
</evidence>
<dbReference type="SUPFAM" id="SSF55424">
    <property type="entry name" value="FAD/NAD-linked reductases, dimerisation (C-terminal) domain"/>
    <property type="match status" value="1"/>
</dbReference>
<dbReference type="Gene3D" id="3.50.50.60">
    <property type="entry name" value="FAD/NAD(P)-binding domain"/>
    <property type="match status" value="2"/>
</dbReference>
<feature type="domain" description="Pyridine nucleotide-disulphide oxidoreductase dimerisation" evidence="13">
    <location>
        <begin position="372"/>
        <end position="481"/>
    </location>
</feature>
<keyword evidence="5 11" id="KW-0560">Oxidoreductase</keyword>
<dbReference type="EMBL" id="LM676414">
    <property type="protein sequence ID" value="CEP26530.1"/>
    <property type="molecule type" value="Genomic_DNA"/>
</dbReference>
<evidence type="ECO:0000256" key="1">
    <source>
        <dbReference type="ARBA" id="ARBA00007532"/>
    </source>
</evidence>
<evidence type="ECO:0000313" key="15">
    <source>
        <dbReference type="EMBL" id="CEP26530.1"/>
    </source>
</evidence>
<feature type="binding site" evidence="9">
    <location>
        <position position="75"/>
    </location>
    <ligand>
        <name>FAD</name>
        <dbReference type="ChEBI" id="CHEBI:57692"/>
    </ligand>
</feature>
<evidence type="ECO:0000256" key="6">
    <source>
        <dbReference type="ARBA" id="ARBA00023157"/>
    </source>
</evidence>
<evidence type="ECO:0000256" key="9">
    <source>
        <dbReference type="PIRSR" id="PIRSR000350-3"/>
    </source>
</evidence>
<name>A0A0B7NRP3_PROFF</name>
<comment type="similarity">
    <text evidence="1 11">Belongs to the class-I pyridine nucleotide-disulfide oxidoreductase family.</text>
</comment>
<accession>A0A0B7NRP3</accession>
<feature type="binding site" evidence="9">
    <location>
        <begin position="204"/>
        <end position="211"/>
    </location>
    <ligand>
        <name>NAD(+)</name>
        <dbReference type="ChEBI" id="CHEBI:57540"/>
    </ligand>
</feature>
<dbReference type="Gene3D" id="3.30.390.30">
    <property type="match status" value="1"/>
</dbReference>